<dbReference type="Proteomes" id="UP000294359">
    <property type="component" value="Chromosome"/>
</dbReference>
<dbReference type="PANTHER" id="PTHR47234:SF2">
    <property type="entry name" value="TONB-DEPENDENT RECEPTOR"/>
    <property type="match status" value="1"/>
</dbReference>
<dbReference type="SUPFAM" id="SSF56935">
    <property type="entry name" value="Porins"/>
    <property type="match status" value="1"/>
</dbReference>
<dbReference type="PANTHER" id="PTHR47234">
    <property type="match status" value="1"/>
</dbReference>
<dbReference type="Pfam" id="PF07715">
    <property type="entry name" value="Plug"/>
    <property type="match status" value="1"/>
</dbReference>
<dbReference type="EMBL" id="CP038026">
    <property type="protein sequence ID" value="QBQ36014.1"/>
    <property type="molecule type" value="Genomic_DNA"/>
</dbReference>
<proteinExistence type="predicted"/>
<dbReference type="InterPro" id="IPR037066">
    <property type="entry name" value="Plug_dom_sf"/>
</dbReference>
<reference evidence="2 3" key="1">
    <citation type="submission" date="2019-03" db="EMBL/GenBank/DDBJ databases">
        <title>Draft Genome Sequences of Six Type Strains of the Genus Massilia.</title>
        <authorList>
            <person name="Miess H."/>
            <person name="Frediansyhah A."/>
            <person name="Gross H."/>
        </authorList>
    </citation>
    <scope>NUCLEOTIDE SEQUENCE [LARGE SCALE GENOMIC DNA]</scope>
    <source>
        <strain evidence="2 3">DSM 17505</strain>
    </source>
</reference>
<evidence type="ECO:0000313" key="3">
    <source>
        <dbReference type="Proteomes" id="UP000294359"/>
    </source>
</evidence>
<sequence length="144" mass="14950">MSYQHGNRPVPKRIAIRLFETFSITATAGLLALPAAAQEAQPMQRVEITGSSIKRLNAETALPVQLITRADIEKSGTTTAAELLSKVSANTAALTDGASFSDIAGQRGFNGANLRGIGVSSTLVLLNGRRLANFASPAATPAST</sequence>
<protein>
    <submittedName>
        <fullName evidence="2">Plug domain-containing protein</fullName>
    </submittedName>
</protein>
<evidence type="ECO:0000313" key="2">
    <source>
        <dbReference type="EMBL" id="QBQ36014.1"/>
    </source>
</evidence>
<keyword evidence="3" id="KW-1185">Reference proteome</keyword>
<evidence type="ECO:0000259" key="1">
    <source>
        <dbReference type="Pfam" id="PF07715"/>
    </source>
</evidence>
<gene>
    <name evidence="2" type="ORF">E1742_07515</name>
</gene>
<feature type="domain" description="TonB-dependent receptor plug" evidence="1">
    <location>
        <begin position="59"/>
        <end position="133"/>
    </location>
</feature>
<dbReference type="Gene3D" id="2.170.130.10">
    <property type="entry name" value="TonB-dependent receptor, plug domain"/>
    <property type="match status" value="1"/>
</dbReference>
<accession>A0ABX5S6Q6</accession>
<dbReference type="InterPro" id="IPR012910">
    <property type="entry name" value="Plug_dom"/>
</dbReference>
<name>A0ABX5S6Q6_9BURK</name>
<organism evidence="2 3">
    <name type="scientific">Pseudoduganella plicata</name>
    <dbReference type="NCBI Taxonomy" id="321984"/>
    <lineage>
        <taxon>Bacteria</taxon>
        <taxon>Pseudomonadati</taxon>
        <taxon>Pseudomonadota</taxon>
        <taxon>Betaproteobacteria</taxon>
        <taxon>Burkholderiales</taxon>
        <taxon>Oxalobacteraceae</taxon>
        <taxon>Telluria group</taxon>
        <taxon>Pseudoduganella</taxon>
    </lineage>
</organism>
<dbReference type="RefSeq" id="WP_134384304.1">
    <property type="nucleotide sequence ID" value="NZ_CP038026.1"/>
</dbReference>